<dbReference type="PROSITE" id="PS51819">
    <property type="entry name" value="VOC"/>
    <property type="match status" value="1"/>
</dbReference>
<dbReference type="SUPFAM" id="SSF54593">
    <property type="entry name" value="Glyoxalase/Bleomycin resistance protein/Dihydroxybiphenyl dioxygenase"/>
    <property type="match status" value="1"/>
</dbReference>
<comment type="caution">
    <text evidence="2">The sequence shown here is derived from an EMBL/GenBank/DDBJ whole genome shotgun (WGS) entry which is preliminary data.</text>
</comment>
<sequence length="174" mass="19890">MVPHPYKNQNFVVNHFGVAVDNVDKASEWYGKHLGFRRIRRDRTTDRDVDDTNSPIFKIYGDKLNKVKVAWLSTGNGVGFEIFEFIDPPTEKAEEIKKDWSLEQQYRRGGYFHLGITAPDPEAVAEKACEDGAVQIGETVDLYDGDKALYLRDPWGNVVEILSCSYEQLMGNRE</sequence>
<name>A0AAJ0GFY3_9PEZI</name>
<proteinExistence type="predicted"/>
<dbReference type="AlphaFoldDB" id="A0AAJ0GFY3"/>
<reference evidence="2" key="1">
    <citation type="submission" date="2023-04" db="EMBL/GenBank/DDBJ databases">
        <title>Black Yeasts Isolated from many extreme environments.</title>
        <authorList>
            <person name="Coleine C."/>
            <person name="Stajich J.E."/>
            <person name="Selbmann L."/>
        </authorList>
    </citation>
    <scope>NUCLEOTIDE SEQUENCE</scope>
    <source>
        <strain evidence="2">CCFEE 5312</strain>
    </source>
</reference>
<evidence type="ECO:0000313" key="2">
    <source>
        <dbReference type="EMBL" id="KAK3056776.1"/>
    </source>
</evidence>
<feature type="domain" description="VOC" evidence="1">
    <location>
        <begin position="12"/>
        <end position="164"/>
    </location>
</feature>
<protein>
    <recommendedName>
        <fullName evidence="1">VOC domain-containing protein</fullName>
    </recommendedName>
</protein>
<gene>
    <name evidence="2" type="ORF">LTR09_002569</name>
</gene>
<dbReference type="EMBL" id="JAWDJX010000005">
    <property type="protein sequence ID" value="KAK3056776.1"/>
    <property type="molecule type" value="Genomic_DNA"/>
</dbReference>
<dbReference type="InterPro" id="IPR037523">
    <property type="entry name" value="VOC_core"/>
</dbReference>
<organism evidence="2 3">
    <name type="scientific">Extremus antarcticus</name>
    <dbReference type="NCBI Taxonomy" id="702011"/>
    <lineage>
        <taxon>Eukaryota</taxon>
        <taxon>Fungi</taxon>
        <taxon>Dikarya</taxon>
        <taxon>Ascomycota</taxon>
        <taxon>Pezizomycotina</taxon>
        <taxon>Dothideomycetes</taxon>
        <taxon>Dothideomycetidae</taxon>
        <taxon>Mycosphaerellales</taxon>
        <taxon>Extremaceae</taxon>
        <taxon>Extremus</taxon>
    </lineage>
</organism>
<dbReference type="InterPro" id="IPR029068">
    <property type="entry name" value="Glyas_Bleomycin-R_OHBP_Dase"/>
</dbReference>
<dbReference type="Proteomes" id="UP001271007">
    <property type="component" value="Unassembled WGS sequence"/>
</dbReference>
<evidence type="ECO:0000259" key="1">
    <source>
        <dbReference type="PROSITE" id="PS51819"/>
    </source>
</evidence>
<keyword evidence="3" id="KW-1185">Reference proteome</keyword>
<evidence type="ECO:0000313" key="3">
    <source>
        <dbReference type="Proteomes" id="UP001271007"/>
    </source>
</evidence>
<dbReference type="InterPro" id="IPR004360">
    <property type="entry name" value="Glyas_Fos-R_dOase_dom"/>
</dbReference>
<accession>A0AAJ0GFY3</accession>
<dbReference type="Pfam" id="PF00903">
    <property type="entry name" value="Glyoxalase"/>
    <property type="match status" value="1"/>
</dbReference>
<dbReference type="Gene3D" id="3.10.180.10">
    <property type="entry name" value="2,3-Dihydroxybiphenyl 1,2-Dioxygenase, domain 1"/>
    <property type="match status" value="1"/>
</dbReference>